<organism evidence="6 7">
    <name type="scientific">Pseudonocardia ammonioxydans</name>
    <dbReference type="NCBI Taxonomy" id="260086"/>
    <lineage>
        <taxon>Bacteria</taxon>
        <taxon>Bacillati</taxon>
        <taxon>Actinomycetota</taxon>
        <taxon>Actinomycetes</taxon>
        <taxon>Pseudonocardiales</taxon>
        <taxon>Pseudonocardiaceae</taxon>
        <taxon>Pseudonocardia</taxon>
    </lineage>
</organism>
<dbReference type="SUPFAM" id="SSF46689">
    <property type="entry name" value="Homeodomain-like"/>
    <property type="match status" value="1"/>
</dbReference>
<dbReference type="PANTHER" id="PTHR30055:SF148">
    <property type="entry name" value="TETR-FAMILY TRANSCRIPTIONAL REGULATOR"/>
    <property type="match status" value="1"/>
</dbReference>
<dbReference type="InterPro" id="IPR009057">
    <property type="entry name" value="Homeodomain-like_sf"/>
</dbReference>
<dbReference type="Gene3D" id="1.10.357.10">
    <property type="entry name" value="Tetracycline Repressor, domain 2"/>
    <property type="match status" value="1"/>
</dbReference>
<feature type="DNA-binding region" description="H-T-H motif" evidence="4">
    <location>
        <begin position="33"/>
        <end position="52"/>
    </location>
</feature>
<evidence type="ECO:0000256" key="1">
    <source>
        <dbReference type="ARBA" id="ARBA00023015"/>
    </source>
</evidence>
<dbReference type="InterPro" id="IPR011075">
    <property type="entry name" value="TetR_C"/>
</dbReference>
<dbReference type="STRING" id="260086.SAMN05216207_102513"/>
<dbReference type="PROSITE" id="PS50977">
    <property type="entry name" value="HTH_TETR_2"/>
    <property type="match status" value="1"/>
</dbReference>
<dbReference type="Pfam" id="PF16859">
    <property type="entry name" value="TetR_C_11"/>
    <property type="match status" value="1"/>
</dbReference>
<dbReference type="InterPro" id="IPR050109">
    <property type="entry name" value="HTH-type_TetR-like_transc_reg"/>
</dbReference>
<name>A0A1I5D3Z7_PSUAM</name>
<evidence type="ECO:0000313" key="6">
    <source>
        <dbReference type="EMBL" id="SFN93940.1"/>
    </source>
</evidence>
<evidence type="ECO:0000256" key="3">
    <source>
        <dbReference type="ARBA" id="ARBA00023163"/>
    </source>
</evidence>
<reference evidence="6 7" key="1">
    <citation type="submission" date="2016-10" db="EMBL/GenBank/DDBJ databases">
        <authorList>
            <person name="de Groot N.N."/>
        </authorList>
    </citation>
    <scope>NUCLEOTIDE SEQUENCE [LARGE SCALE GENOMIC DNA]</scope>
    <source>
        <strain evidence="6 7">CGMCC 4.1877</strain>
    </source>
</reference>
<keyword evidence="2 4" id="KW-0238">DNA-binding</keyword>
<dbReference type="Pfam" id="PF00440">
    <property type="entry name" value="TetR_N"/>
    <property type="match status" value="1"/>
</dbReference>
<evidence type="ECO:0000259" key="5">
    <source>
        <dbReference type="PROSITE" id="PS50977"/>
    </source>
</evidence>
<dbReference type="InterPro" id="IPR036271">
    <property type="entry name" value="Tet_transcr_reg_TetR-rel_C_sf"/>
</dbReference>
<keyword evidence="7" id="KW-1185">Reference proteome</keyword>
<dbReference type="GO" id="GO:0000976">
    <property type="term" value="F:transcription cis-regulatory region binding"/>
    <property type="evidence" value="ECO:0007669"/>
    <property type="project" value="TreeGrafter"/>
</dbReference>
<feature type="domain" description="HTH tetR-type" evidence="5">
    <location>
        <begin position="10"/>
        <end position="70"/>
    </location>
</feature>
<dbReference type="Proteomes" id="UP000199614">
    <property type="component" value="Unassembled WGS sequence"/>
</dbReference>
<keyword evidence="3" id="KW-0804">Transcription</keyword>
<keyword evidence="1" id="KW-0805">Transcription regulation</keyword>
<dbReference type="SUPFAM" id="SSF48498">
    <property type="entry name" value="Tetracyclin repressor-like, C-terminal domain"/>
    <property type="match status" value="1"/>
</dbReference>
<dbReference type="GO" id="GO:0003700">
    <property type="term" value="F:DNA-binding transcription factor activity"/>
    <property type="evidence" value="ECO:0007669"/>
    <property type="project" value="TreeGrafter"/>
</dbReference>
<evidence type="ECO:0000256" key="4">
    <source>
        <dbReference type="PROSITE-ProRule" id="PRU00335"/>
    </source>
</evidence>
<dbReference type="PANTHER" id="PTHR30055">
    <property type="entry name" value="HTH-TYPE TRANSCRIPTIONAL REGULATOR RUTR"/>
    <property type="match status" value="1"/>
</dbReference>
<sequence length="202" mass="21889">MVAGPRRRGAALVKALHSAVLEELDEVGLGRLTMDGIARRAGTARTTLYRRWANPGELLLSAIGEAYPVEEPSPVAGELRADLIRSLELLVEWARHPTARAVQAILAERRAHPELAARLDELFDASGRRFTATVLDHHARLGTIAPGSVTPLVENLGEAMVVKHWIDVGREPDREYLVQIVDQLILPVLGDRSAVAGPCAGP</sequence>
<evidence type="ECO:0000313" key="7">
    <source>
        <dbReference type="Proteomes" id="UP000199614"/>
    </source>
</evidence>
<protein>
    <submittedName>
        <fullName evidence="6">Transcriptional regulator, TetR family</fullName>
    </submittedName>
</protein>
<accession>A0A1I5D3Z7</accession>
<dbReference type="AlphaFoldDB" id="A0A1I5D3Z7"/>
<gene>
    <name evidence="6" type="ORF">SAMN05216207_102513</name>
</gene>
<dbReference type="Gene3D" id="1.10.10.60">
    <property type="entry name" value="Homeodomain-like"/>
    <property type="match status" value="1"/>
</dbReference>
<dbReference type="EMBL" id="FOUY01000025">
    <property type="protein sequence ID" value="SFN93940.1"/>
    <property type="molecule type" value="Genomic_DNA"/>
</dbReference>
<evidence type="ECO:0000256" key="2">
    <source>
        <dbReference type="ARBA" id="ARBA00023125"/>
    </source>
</evidence>
<dbReference type="InterPro" id="IPR001647">
    <property type="entry name" value="HTH_TetR"/>
</dbReference>
<proteinExistence type="predicted"/>